<sequence>MILVVLLLVLSCKETKRYHDKQPANELISNAGSLSDVYEFQAKLNAEFKNPETSPLPDRYRKNFASLDFFAPDSTYQVMARITRTPEALPFLMPTTTGDRTEEVVYAKISFKLNGKEHELEVYQNTELRQQANFKDYLFLPFSDLTNGEETYEGGRYLDLAIPKGDTILLDFNMAYNPYCAYNAKYSCPVVPKQNRLDTPIRAGVKAFDK</sequence>
<keyword evidence="2" id="KW-1185">Reference proteome</keyword>
<dbReference type="Pfam" id="PF07920">
    <property type="entry name" value="DUF1684"/>
    <property type="match status" value="1"/>
</dbReference>
<name>A0A918IQL5_9FLAO</name>
<dbReference type="PANTHER" id="PTHR41913">
    <property type="entry name" value="DUF1684 DOMAIN-CONTAINING PROTEIN"/>
    <property type="match status" value="1"/>
</dbReference>
<dbReference type="PANTHER" id="PTHR41913:SF1">
    <property type="entry name" value="DUF1684 DOMAIN-CONTAINING PROTEIN"/>
    <property type="match status" value="1"/>
</dbReference>
<dbReference type="EMBL" id="BMWP01000005">
    <property type="protein sequence ID" value="GGW27284.1"/>
    <property type="molecule type" value="Genomic_DNA"/>
</dbReference>
<dbReference type="AlphaFoldDB" id="A0A918IQL5"/>
<dbReference type="Proteomes" id="UP000634668">
    <property type="component" value="Unassembled WGS sequence"/>
</dbReference>
<evidence type="ECO:0000313" key="1">
    <source>
        <dbReference type="EMBL" id="GGW27284.1"/>
    </source>
</evidence>
<gene>
    <name evidence="1" type="ORF">GCM10007383_10800</name>
</gene>
<evidence type="ECO:0008006" key="3">
    <source>
        <dbReference type="Google" id="ProtNLM"/>
    </source>
</evidence>
<protein>
    <recommendedName>
        <fullName evidence="3">DUF1684 domain-containing protein</fullName>
    </recommendedName>
</protein>
<accession>A0A918IQL5</accession>
<reference evidence="1" key="1">
    <citation type="journal article" date="2014" name="Int. J. Syst. Evol. Microbiol.">
        <title>Complete genome sequence of Corynebacterium casei LMG S-19264T (=DSM 44701T), isolated from a smear-ripened cheese.</title>
        <authorList>
            <consortium name="US DOE Joint Genome Institute (JGI-PGF)"/>
            <person name="Walter F."/>
            <person name="Albersmeier A."/>
            <person name="Kalinowski J."/>
            <person name="Ruckert C."/>
        </authorList>
    </citation>
    <scope>NUCLEOTIDE SEQUENCE</scope>
    <source>
        <strain evidence="1">KCTC 12113</strain>
    </source>
</reference>
<proteinExistence type="predicted"/>
<dbReference type="InterPro" id="IPR012467">
    <property type="entry name" value="DUF1684"/>
</dbReference>
<comment type="caution">
    <text evidence="1">The sequence shown here is derived from an EMBL/GenBank/DDBJ whole genome shotgun (WGS) entry which is preliminary data.</text>
</comment>
<organism evidence="1 2">
    <name type="scientific">Arenibacter certesii</name>
    <dbReference type="NCBI Taxonomy" id="228955"/>
    <lineage>
        <taxon>Bacteria</taxon>
        <taxon>Pseudomonadati</taxon>
        <taxon>Bacteroidota</taxon>
        <taxon>Flavobacteriia</taxon>
        <taxon>Flavobacteriales</taxon>
        <taxon>Flavobacteriaceae</taxon>
        <taxon>Arenibacter</taxon>
    </lineage>
</organism>
<evidence type="ECO:0000313" key="2">
    <source>
        <dbReference type="Proteomes" id="UP000634668"/>
    </source>
</evidence>
<reference evidence="1" key="2">
    <citation type="submission" date="2020-09" db="EMBL/GenBank/DDBJ databases">
        <authorList>
            <person name="Sun Q."/>
            <person name="Kim S."/>
        </authorList>
    </citation>
    <scope>NUCLEOTIDE SEQUENCE</scope>
    <source>
        <strain evidence="1">KCTC 12113</strain>
    </source>
</reference>